<keyword evidence="2" id="KW-0472">Membrane</keyword>
<feature type="signal peptide" evidence="3">
    <location>
        <begin position="1"/>
        <end position="28"/>
    </location>
</feature>
<keyword evidence="5" id="KW-1185">Reference proteome</keyword>
<feature type="transmembrane region" description="Helical" evidence="2">
    <location>
        <begin position="44"/>
        <end position="66"/>
    </location>
</feature>
<evidence type="ECO:0000256" key="1">
    <source>
        <dbReference type="SAM" id="MobiDB-lite"/>
    </source>
</evidence>
<feature type="region of interest" description="Disordered" evidence="1">
    <location>
        <begin position="79"/>
        <end position="111"/>
    </location>
</feature>
<keyword evidence="2" id="KW-0812">Transmembrane</keyword>
<dbReference type="Proteomes" id="UP001597351">
    <property type="component" value="Unassembled WGS sequence"/>
</dbReference>
<sequence length="111" mass="11381">MTSPLIRRTALLLVAATVPVLVASPAGAEVPEGWSNPDDVSFLHLLLTVAGIPLVLAVLIALAVYLPALARGEKVAPGATTQDEWFGGPNRQPAEIEAGEARTTGGGSGSW</sequence>
<accession>A0ABW4TJ09</accession>
<dbReference type="EMBL" id="JBHUGD010000001">
    <property type="protein sequence ID" value="MFD1945353.1"/>
    <property type="molecule type" value="Genomic_DNA"/>
</dbReference>
<feature type="chain" id="PRO_5045222200" evidence="3">
    <location>
        <begin position="29"/>
        <end position="111"/>
    </location>
</feature>
<keyword evidence="2" id="KW-1133">Transmembrane helix</keyword>
<evidence type="ECO:0000256" key="3">
    <source>
        <dbReference type="SAM" id="SignalP"/>
    </source>
</evidence>
<dbReference type="RefSeq" id="WP_343915756.1">
    <property type="nucleotide sequence ID" value="NZ_BAAAJT010000002.1"/>
</dbReference>
<evidence type="ECO:0000313" key="5">
    <source>
        <dbReference type="Proteomes" id="UP001597351"/>
    </source>
</evidence>
<gene>
    <name evidence="4" type="ORF">ACFSDE_01000</name>
</gene>
<reference evidence="5" key="1">
    <citation type="journal article" date="2019" name="Int. J. Syst. Evol. Microbiol.">
        <title>The Global Catalogue of Microorganisms (GCM) 10K type strain sequencing project: providing services to taxonomists for standard genome sequencing and annotation.</title>
        <authorList>
            <consortium name="The Broad Institute Genomics Platform"/>
            <consortium name="The Broad Institute Genome Sequencing Center for Infectious Disease"/>
            <person name="Wu L."/>
            <person name="Ma J."/>
        </authorList>
    </citation>
    <scope>NUCLEOTIDE SEQUENCE [LARGE SCALE GENOMIC DNA]</scope>
    <source>
        <strain evidence="5">CGMCC 1.12477</strain>
    </source>
</reference>
<evidence type="ECO:0000313" key="4">
    <source>
        <dbReference type="EMBL" id="MFD1945353.1"/>
    </source>
</evidence>
<name>A0ABW4TJ09_9ACTN</name>
<organism evidence="4 5">
    <name type="scientific">Nocardioides aestuarii</name>
    <dbReference type="NCBI Taxonomy" id="252231"/>
    <lineage>
        <taxon>Bacteria</taxon>
        <taxon>Bacillati</taxon>
        <taxon>Actinomycetota</taxon>
        <taxon>Actinomycetes</taxon>
        <taxon>Propionibacteriales</taxon>
        <taxon>Nocardioidaceae</taxon>
        <taxon>Nocardioides</taxon>
    </lineage>
</organism>
<keyword evidence="3" id="KW-0732">Signal</keyword>
<protein>
    <submittedName>
        <fullName evidence="4">Uncharacterized protein</fullName>
    </submittedName>
</protein>
<evidence type="ECO:0000256" key="2">
    <source>
        <dbReference type="SAM" id="Phobius"/>
    </source>
</evidence>
<comment type="caution">
    <text evidence="4">The sequence shown here is derived from an EMBL/GenBank/DDBJ whole genome shotgun (WGS) entry which is preliminary data.</text>
</comment>
<proteinExistence type="predicted"/>